<keyword evidence="5 6" id="KW-0472">Membrane</keyword>
<evidence type="ECO:0000313" key="7">
    <source>
        <dbReference type="EMBL" id="RJF91388.1"/>
    </source>
</evidence>
<feature type="transmembrane region" description="Helical" evidence="6">
    <location>
        <begin position="210"/>
        <end position="230"/>
    </location>
</feature>
<feature type="transmembrane region" description="Helical" evidence="6">
    <location>
        <begin position="237"/>
        <end position="257"/>
    </location>
</feature>
<evidence type="ECO:0000256" key="1">
    <source>
        <dbReference type="ARBA" id="ARBA00004141"/>
    </source>
</evidence>
<evidence type="ECO:0000256" key="6">
    <source>
        <dbReference type="SAM" id="Phobius"/>
    </source>
</evidence>
<dbReference type="Pfam" id="PF01594">
    <property type="entry name" value="AI-2E_transport"/>
    <property type="match status" value="1"/>
</dbReference>
<gene>
    <name evidence="7" type="ORF">D3876_14930</name>
</gene>
<dbReference type="RefSeq" id="WP_119763468.1">
    <property type="nucleotide sequence ID" value="NZ_QYUM01000003.1"/>
</dbReference>
<dbReference type="GO" id="GO:0016020">
    <property type="term" value="C:membrane"/>
    <property type="evidence" value="ECO:0007669"/>
    <property type="project" value="UniProtKB-SubCell"/>
</dbReference>
<keyword evidence="3 6" id="KW-0812">Transmembrane</keyword>
<dbReference type="PANTHER" id="PTHR21716">
    <property type="entry name" value="TRANSMEMBRANE PROTEIN"/>
    <property type="match status" value="1"/>
</dbReference>
<dbReference type="AlphaFoldDB" id="A0A418WN10"/>
<keyword evidence="8" id="KW-1185">Reference proteome</keyword>
<dbReference type="OrthoDB" id="106838at2"/>
<name>A0A418WN10_9SPHN</name>
<accession>A0A418WN10</accession>
<comment type="subcellular location">
    <subcellularLocation>
        <location evidence="1">Membrane</location>
        <topology evidence="1">Multi-pass membrane protein</topology>
    </subcellularLocation>
</comment>
<evidence type="ECO:0000256" key="2">
    <source>
        <dbReference type="ARBA" id="ARBA00009773"/>
    </source>
</evidence>
<comment type="caution">
    <text evidence="7">The sequence shown here is derived from an EMBL/GenBank/DDBJ whole genome shotgun (WGS) entry which is preliminary data.</text>
</comment>
<reference evidence="7 8" key="1">
    <citation type="submission" date="2018-09" db="EMBL/GenBank/DDBJ databases">
        <authorList>
            <person name="Zhu H."/>
        </authorList>
    </citation>
    <scope>NUCLEOTIDE SEQUENCE [LARGE SCALE GENOMIC DNA]</scope>
    <source>
        <strain evidence="7 8">K2R01-6</strain>
    </source>
</reference>
<dbReference type="Proteomes" id="UP000286100">
    <property type="component" value="Unassembled WGS sequence"/>
</dbReference>
<keyword evidence="4 6" id="KW-1133">Transmembrane helix</keyword>
<feature type="transmembrane region" description="Helical" evidence="6">
    <location>
        <begin position="58"/>
        <end position="81"/>
    </location>
</feature>
<organism evidence="7 8">
    <name type="scientific">Sphingomonas cavernae</name>
    <dbReference type="NCBI Taxonomy" id="2320861"/>
    <lineage>
        <taxon>Bacteria</taxon>
        <taxon>Pseudomonadati</taxon>
        <taxon>Pseudomonadota</taxon>
        <taxon>Alphaproteobacteria</taxon>
        <taxon>Sphingomonadales</taxon>
        <taxon>Sphingomonadaceae</taxon>
        <taxon>Sphingomonas</taxon>
    </lineage>
</organism>
<evidence type="ECO:0000256" key="4">
    <source>
        <dbReference type="ARBA" id="ARBA00022989"/>
    </source>
</evidence>
<dbReference type="InterPro" id="IPR002549">
    <property type="entry name" value="AI-2E-like"/>
</dbReference>
<sequence length="353" mass="37497">MPVRITYRHILVATLSILALWTARSFVLPVVWAVILAVALWPLYKRCAGTEAPDARRIWLPLAFTAAIGLIVVLPLTLVVFEAGRDSQALLDWVDRAEKTGVPPPAWLADIPGIGHSALRWWTANLSDPDHAGPTMGRFLMASAADWAITIGADIARRSFVLLVDLVVLFILLRHGSKLGERAMVVASRLLGRFGQKFLHRLTNAVRGTVAGTIAVAFGEGALIGAGYVAAGVPRPVLFGLLTFAFAMLPFGAWVMFTAAAVILAVHGSLLAATLLFCWGAAIMLIGDNLVQPVLIGGAARLPFFWALVGTFGGLEAFGLVGIFVGPVIMVALLVAWDEASHPHGAPAVPTSP</sequence>
<comment type="similarity">
    <text evidence="2">Belongs to the autoinducer-2 exporter (AI-2E) (TC 2.A.86) family.</text>
</comment>
<evidence type="ECO:0000256" key="3">
    <source>
        <dbReference type="ARBA" id="ARBA00022692"/>
    </source>
</evidence>
<protein>
    <submittedName>
        <fullName evidence="7">AI-2E family transporter</fullName>
    </submittedName>
</protein>
<feature type="transmembrane region" description="Helical" evidence="6">
    <location>
        <begin position="263"/>
        <end position="287"/>
    </location>
</feature>
<proteinExistence type="inferred from homology"/>
<dbReference type="PANTHER" id="PTHR21716:SF61">
    <property type="entry name" value="BLR8064 PROTEIN"/>
    <property type="match status" value="1"/>
</dbReference>
<dbReference type="EMBL" id="QYUM01000003">
    <property type="protein sequence ID" value="RJF91388.1"/>
    <property type="molecule type" value="Genomic_DNA"/>
</dbReference>
<evidence type="ECO:0000256" key="5">
    <source>
        <dbReference type="ARBA" id="ARBA00023136"/>
    </source>
</evidence>
<evidence type="ECO:0000313" key="8">
    <source>
        <dbReference type="Proteomes" id="UP000286100"/>
    </source>
</evidence>
<feature type="transmembrane region" description="Helical" evidence="6">
    <location>
        <begin position="12"/>
        <end position="38"/>
    </location>
</feature>